<accession>A0ACD5Y6A5</accession>
<reference evidence="1" key="2">
    <citation type="submission" date="2025-09" db="UniProtKB">
        <authorList>
            <consortium name="EnsemblPlants"/>
        </authorList>
    </citation>
    <scope>IDENTIFICATION</scope>
</reference>
<protein>
    <submittedName>
        <fullName evidence="1">Uncharacterized protein</fullName>
    </submittedName>
</protein>
<sequence length="145" mass="16152">MYGHLILSAARCGAAHGPQSCAPPEHCVIKEGSIYTSMIVFASSKVLTACGLVGWRVGDGLKILQHVPLPLYINQYLLAPLHLPVPASHHLKRRPVNLNLLGLVKPSMEQGKKKQARRLQKVLREQKAKLYIIRRCVVMLLCWSD</sequence>
<evidence type="ECO:0000313" key="2">
    <source>
        <dbReference type="Proteomes" id="UP001732700"/>
    </source>
</evidence>
<proteinExistence type="predicted"/>
<keyword evidence="2" id="KW-1185">Reference proteome</keyword>
<reference evidence="1" key="1">
    <citation type="submission" date="2021-05" db="EMBL/GenBank/DDBJ databases">
        <authorList>
            <person name="Scholz U."/>
            <person name="Mascher M."/>
            <person name="Fiebig A."/>
        </authorList>
    </citation>
    <scope>NUCLEOTIDE SEQUENCE [LARGE SCALE GENOMIC DNA]</scope>
</reference>
<evidence type="ECO:0000313" key="1">
    <source>
        <dbReference type="EnsemblPlants" id="AVESA.00010b.r2.5CG0894850.1.CDS"/>
    </source>
</evidence>
<dbReference type="Proteomes" id="UP001732700">
    <property type="component" value="Chromosome 5C"/>
</dbReference>
<organism evidence="1 2">
    <name type="scientific">Avena sativa</name>
    <name type="common">Oat</name>
    <dbReference type="NCBI Taxonomy" id="4498"/>
    <lineage>
        <taxon>Eukaryota</taxon>
        <taxon>Viridiplantae</taxon>
        <taxon>Streptophyta</taxon>
        <taxon>Embryophyta</taxon>
        <taxon>Tracheophyta</taxon>
        <taxon>Spermatophyta</taxon>
        <taxon>Magnoliopsida</taxon>
        <taxon>Liliopsida</taxon>
        <taxon>Poales</taxon>
        <taxon>Poaceae</taxon>
        <taxon>BOP clade</taxon>
        <taxon>Pooideae</taxon>
        <taxon>Poodae</taxon>
        <taxon>Poeae</taxon>
        <taxon>Poeae Chloroplast Group 1 (Aveneae type)</taxon>
        <taxon>Aveninae</taxon>
        <taxon>Avena</taxon>
    </lineage>
</organism>
<dbReference type="EnsemblPlants" id="AVESA.00010b.r2.5CG0894850.1">
    <property type="protein sequence ID" value="AVESA.00010b.r2.5CG0894850.1.CDS"/>
    <property type="gene ID" value="AVESA.00010b.r2.5CG0894850"/>
</dbReference>
<name>A0ACD5Y6A5_AVESA</name>